<dbReference type="EMBL" id="JBHRTN010000018">
    <property type="protein sequence ID" value="MFC3126317.1"/>
    <property type="molecule type" value="Genomic_DNA"/>
</dbReference>
<sequence>MPAIMAEFPDVSAILNYSVPDDWGAGFIGHLELVGGAGGLNGWTIRFDAGFQITNIWGAEIVSHVGTVYVLRNLTWNAVVPEGGRIGLGFQGSGSSTAGGFVVGDANAVPQPQPEPEPEPKPEPQPQPPAPASPVLSLGPASIAEGNAGTAVLEFVVTLDRPATVPVSVAYATADGTARAGEDYLAVSGVLIFAPGETSRAVTVPILGDRQAEADETFTLLLANPVGATLGGGGLAIGTILEDDTIPGGNGPEPAPQPVISVRDAEAVEGTPAGGGAAAGFFSTHGNQIVDAAGNPVKIAGVNWFGLESGNFAPHGLWVRGYKEMMDQMKAEGFNTIRLPFSSELLHTSTAPNGIDFGKNPDLQGLPGLGIMDRIVDYAGEIGLRIILDHHRDSAGAGASGNGLWYGDGYTEAQWVADWQMLAGRYAGNATVIGADLHNEPYGGSWGDGSATDWAAAAERAGNAALAANPDWLIFVEGIGNYDGQGYWWGGNLMGVRDRPVELDIPGRLVYSAHDYPNSIYGQNWFSGSGWEAGLAAKFDEMWGYIYREGIAPVFLGEFGSKLQDPKDLVWLQKITAYLAGDFDADGTRDIPAGEEGISWTWWSWNPNSGDTGGILADDWMTVIPAKTAWLDPLMFDLGMPGEGGTGSDANLLHFAVSLSFAAQHDVWVDYVTVAGTADAQDFTPVSGTLHFAPGETSKQVAVALTPDARVEGDEIFTLQLLNVRGAESGQMVGTGTIRDDDAPPAPPVEPPPQPPAGQGGLDGSFSLTDAWASGFQGLVELVNRGPADLSGWTVRLNTMAEITQIWNAEIVASDMEGYLIRNAAWNGSLSDDQEVSFGFLGVGPMAVDLVFV</sequence>
<feature type="domain" description="CBM2" evidence="12">
    <location>
        <begin position="2"/>
        <end position="111"/>
    </location>
</feature>
<dbReference type="PANTHER" id="PTHR35923:SF2">
    <property type="entry name" value="ENDOGLUCANASE"/>
    <property type="match status" value="1"/>
</dbReference>
<accession>A0ABV7G0X6</accession>
<evidence type="ECO:0000256" key="8">
    <source>
        <dbReference type="ARBA" id="ARBA00023277"/>
    </source>
</evidence>
<dbReference type="InterPro" id="IPR001547">
    <property type="entry name" value="Glyco_hydro_5"/>
</dbReference>
<reference evidence="14" key="1">
    <citation type="journal article" date="2019" name="Int. J. Syst. Evol. Microbiol.">
        <title>The Global Catalogue of Microorganisms (GCM) 10K type strain sequencing project: providing services to taxonomists for standard genome sequencing and annotation.</title>
        <authorList>
            <consortium name="The Broad Institute Genomics Platform"/>
            <consortium name="The Broad Institute Genome Sequencing Center for Infectious Disease"/>
            <person name="Wu L."/>
            <person name="Ma J."/>
        </authorList>
    </citation>
    <scope>NUCLEOTIDE SEQUENCE [LARGE SCALE GENOMIC DNA]</scope>
    <source>
        <strain evidence="14">KCTC 52094</strain>
    </source>
</reference>
<dbReference type="Gene3D" id="3.20.20.80">
    <property type="entry name" value="Glycosidases"/>
    <property type="match status" value="1"/>
</dbReference>
<dbReference type="InterPro" id="IPR001919">
    <property type="entry name" value="CBD2"/>
</dbReference>
<protein>
    <recommendedName>
        <fullName evidence="2">cellulase</fullName>
        <ecNumber evidence="2">3.2.1.4</ecNumber>
    </recommendedName>
</protein>
<feature type="region of interest" description="Disordered" evidence="11">
    <location>
        <begin position="101"/>
        <end position="139"/>
    </location>
</feature>
<evidence type="ECO:0000256" key="6">
    <source>
        <dbReference type="ARBA" id="ARBA00022837"/>
    </source>
</evidence>
<evidence type="ECO:0000256" key="11">
    <source>
        <dbReference type="SAM" id="MobiDB-lite"/>
    </source>
</evidence>
<dbReference type="Pfam" id="PF00150">
    <property type="entry name" value="Cellulase"/>
    <property type="match status" value="1"/>
</dbReference>
<dbReference type="InterPro" id="IPR038081">
    <property type="entry name" value="CalX-like_sf"/>
</dbReference>
<dbReference type="Pfam" id="PF03160">
    <property type="entry name" value="Calx-beta"/>
    <property type="match status" value="2"/>
</dbReference>
<evidence type="ECO:0000313" key="14">
    <source>
        <dbReference type="Proteomes" id="UP001595593"/>
    </source>
</evidence>
<dbReference type="PROSITE" id="PS51173">
    <property type="entry name" value="CBM2"/>
    <property type="match status" value="2"/>
</dbReference>
<keyword evidence="9" id="KW-0326">Glycosidase</keyword>
<keyword evidence="14" id="KW-1185">Reference proteome</keyword>
<dbReference type="InterPro" id="IPR008965">
    <property type="entry name" value="CBM2/CBM3_carb-bd_dom_sf"/>
</dbReference>
<feature type="domain" description="CBM2" evidence="12">
    <location>
        <begin position="755"/>
        <end position="853"/>
    </location>
</feature>
<gene>
    <name evidence="13" type="ORF">ACFOD4_14715</name>
</gene>
<name>A0ABV7G0X6_9PROT</name>
<keyword evidence="4" id="KW-0677">Repeat</keyword>
<dbReference type="EC" id="3.2.1.4" evidence="2"/>
<evidence type="ECO:0000313" key="13">
    <source>
        <dbReference type="EMBL" id="MFC3126317.1"/>
    </source>
</evidence>
<evidence type="ECO:0000256" key="4">
    <source>
        <dbReference type="ARBA" id="ARBA00022737"/>
    </source>
</evidence>
<dbReference type="PROSITE" id="PS00659">
    <property type="entry name" value="GLYCOSYL_HYDROL_F5"/>
    <property type="match status" value="1"/>
</dbReference>
<evidence type="ECO:0000256" key="3">
    <source>
        <dbReference type="ARBA" id="ARBA00022729"/>
    </source>
</evidence>
<keyword evidence="5" id="KW-0378">Hydrolase</keyword>
<dbReference type="SMART" id="SM00637">
    <property type="entry name" value="CBD_II"/>
    <property type="match status" value="2"/>
</dbReference>
<dbReference type="InterPro" id="IPR018087">
    <property type="entry name" value="Glyco_hydro_5_CS"/>
</dbReference>
<keyword evidence="10" id="KW-0624">Polysaccharide degradation</keyword>
<evidence type="ECO:0000256" key="5">
    <source>
        <dbReference type="ARBA" id="ARBA00022801"/>
    </source>
</evidence>
<evidence type="ECO:0000256" key="9">
    <source>
        <dbReference type="ARBA" id="ARBA00023295"/>
    </source>
</evidence>
<dbReference type="SMART" id="SM00237">
    <property type="entry name" value="Calx_beta"/>
    <property type="match status" value="2"/>
</dbReference>
<organism evidence="13 14">
    <name type="scientific">Teichococcus globiformis</name>
    <dbReference type="NCBI Taxonomy" id="2307229"/>
    <lineage>
        <taxon>Bacteria</taxon>
        <taxon>Pseudomonadati</taxon>
        <taxon>Pseudomonadota</taxon>
        <taxon>Alphaproteobacteria</taxon>
        <taxon>Acetobacterales</taxon>
        <taxon>Roseomonadaceae</taxon>
        <taxon>Roseomonas</taxon>
    </lineage>
</organism>
<feature type="compositionally biased region" description="Pro residues" evidence="11">
    <location>
        <begin position="744"/>
        <end position="756"/>
    </location>
</feature>
<dbReference type="RefSeq" id="WP_379597569.1">
    <property type="nucleotide sequence ID" value="NZ_JBHRTN010000018.1"/>
</dbReference>
<dbReference type="InterPro" id="IPR012291">
    <property type="entry name" value="CBM2_carb-bd_dom_sf"/>
</dbReference>
<dbReference type="InterPro" id="IPR003644">
    <property type="entry name" value="Calx_beta"/>
</dbReference>
<keyword evidence="8" id="KW-0119">Carbohydrate metabolism</keyword>
<dbReference type="SUPFAM" id="SSF49384">
    <property type="entry name" value="Carbohydrate-binding domain"/>
    <property type="match status" value="2"/>
</dbReference>
<evidence type="ECO:0000256" key="10">
    <source>
        <dbReference type="ARBA" id="ARBA00023326"/>
    </source>
</evidence>
<dbReference type="SUPFAM" id="SSF51445">
    <property type="entry name" value="(Trans)glycosidases"/>
    <property type="match status" value="1"/>
</dbReference>
<comment type="caution">
    <text evidence="13">The sequence shown here is derived from an EMBL/GenBank/DDBJ whole genome shotgun (WGS) entry which is preliminary data.</text>
</comment>
<keyword evidence="3" id="KW-0732">Signal</keyword>
<feature type="compositionally biased region" description="Pro residues" evidence="11">
    <location>
        <begin position="123"/>
        <end position="132"/>
    </location>
</feature>
<comment type="catalytic activity">
    <reaction evidence="1">
        <text>Endohydrolysis of (1-&gt;4)-beta-D-glucosidic linkages in cellulose, lichenin and cereal beta-D-glucans.</text>
        <dbReference type="EC" id="3.2.1.4"/>
    </reaction>
</comment>
<evidence type="ECO:0000256" key="2">
    <source>
        <dbReference type="ARBA" id="ARBA00012601"/>
    </source>
</evidence>
<proteinExistence type="predicted"/>
<dbReference type="InterPro" id="IPR017853">
    <property type="entry name" value="GH"/>
</dbReference>
<dbReference type="SUPFAM" id="SSF141072">
    <property type="entry name" value="CalX-like"/>
    <property type="match status" value="2"/>
</dbReference>
<evidence type="ECO:0000256" key="1">
    <source>
        <dbReference type="ARBA" id="ARBA00000966"/>
    </source>
</evidence>
<keyword evidence="6" id="KW-0106">Calcium</keyword>
<dbReference type="Gene3D" id="2.60.40.2030">
    <property type="match status" value="2"/>
</dbReference>
<evidence type="ECO:0000256" key="7">
    <source>
        <dbReference type="ARBA" id="ARBA00023001"/>
    </source>
</evidence>
<dbReference type="Pfam" id="PF00553">
    <property type="entry name" value="CBM_2"/>
    <property type="match status" value="2"/>
</dbReference>
<keyword evidence="7" id="KW-0136">Cellulose degradation</keyword>
<dbReference type="PANTHER" id="PTHR35923">
    <property type="entry name" value="MAJOR EXTRACELLULAR ENDOGLUCANASE"/>
    <property type="match status" value="1"/>
</dbReference>
<feature type="region of interest" description="Disordered" evidence="11">
    <location>
        <begin position="732"/>
        <end position="764"/>
    </location>
</feature>
<evidence type="ECO:0000259" key="12">
    <source>
        <dbReference type="PROSITE" id="PS51173"/>
    </source>
</evidence>
<dbReference type="Proteomes" id="UP001595593">
    <property type="component" value="Unassembled WGS sequence"/>
</dbReference>
<dbReference type="Gene3D" id="2.60.40.290">
    <property type="match status" value="2"/>
</dbReference>